<dbReference type="InterPro" id="IPR018846">
    <property type="entry name" value="Beta-prop_RSE1/DDB1/CPSF1_1st"/>
</dbReference>
<comment type="caution">
    <text evidence="8">The sequence shown here is derived from an EMBL/GenBank/DDBJ whole genome shotgun (WGS) entry which is preliminary data.</text>
</comment>
<accession>A0A2T6ZHM6</accession>
<dbReference type="AlphaFoldDB" id="A0A2T6ZHM6"/>
<keyword evidence="4" id="KW-0539">Nucleus</keyword>
<proteinExistence type="inferred from homology"/>
<evidence type="ECO:0000256" key="1">
    <source>
        <dbReference type="ARBA" id="ARBA00004123"/>
    </source>
</evidence>
<evidence type="ECO:0000313" key="8">
    <source>
        <dbReference type="EMBL" id="PUU74979.1"/>
    </source>
</evidence>
<dbReference type="GO" id="GO:0005634">
    <property type="term" value="C:nucleus"/>
    <property type="evidence" value="ECO:0007669"/>
    <property type="project" value="UniProtKB-SubCell"/>
</dbReference>
<dbReference type="Pfam" id="PF10433">
    <property type="entry name" value="Beta-prop_RSE1_1st"/>
    <property type="match status" value="1"/>
</dbReference>
<dbReference type="Pfam" id="PF23726">
    <property type="entry name" value="Beta-prop_RSE1_2nd"/>
    <property type="match status" value="1"/>
</dbReference>
<evidence type="ECO:0000259" key="6">
    <source>
        <dbReference type="Pfam" id="PF10433"/>
    </source>
</evidence>
<dbReference type="STRING" id="42251.A0A2T6ZHM6"/>
<comment type="similarity">
    <text evidence="2">Belongs to the DDB1 family.</text>
</comment>
<gene>
    <name evidence="8" type="ORF">B9Z19DRAFT_996639</name>
</gene>
<evidence type="ECO:0000256" key="2">
    <source>
        <dbReference type="ARBA" id="ARBA00007453"/>
    </source>
</evidence>
<keyword evidence="9" id="KW-1185">Reference proteome</keyword>
<protein>
    <recommendedName>
        <fullName evidence="3">DNA damage-binding protein 1</fullName>
    </recommendedName>
</protein>
<feature type="domain" description="RSE1/DDB1/CPSF1 C-terminal" evidence="5">
    <location>
        <begin position="772"/>
        <end position="1037"/>
    </location>
</feature>
<name>A0A2T6ZHM6_TUBBO</name>
<feature type="domain" description="RSE1/DDB1/CPSF1 second beta-propeller" evidence="7">
    <location>
        <begin position="417"/>
        <end position="721"/>
    </location>
</feature>
<evidence type="ECO:0000259" key="5">
    <source>
        <dbReference type="Pfam" id="PF03178"/>
    </source>
</evidence>
<dbReference type="Pfam" id="PF03178">
    <property type="entry name" value="CPSF_A"/>
    <property type="match status" value="1"/>
</dbReference>
<dbReference type="GO" id="GO:0003676">
    <property type="term" value="F:nucleic acid binding"/>
    <property type="evidence" value="ECO:0007669"/>
    <property type="project" value="InterPro"/>
</dbReference>
<evidence type="ECO:0000256" key="4">
    <source>
        <dbReference type="ARBA" id="ARBA00023242"/>
    </source>
</evidence>
<evidence type="ECO:0000313" key="9">
    <source>
        <dbReference type="Proteomes" id="UP000244722"/>
    </source>
</evidence>
<dbReference type="PANTHER" id="PTHR10644">
    <property type="entry name" value="DNA REPAIR/RNA PROCESSING CPSF FAMILY"/>
    <property type="match status" value="1"/>
</dbReference>
<comment type="subcellular location">
    <subcellularLocation>
        <location evidence="1">Nucleus</location>
    </subcellularLocation>
</comment>
<dbReference type="EMBL" id="NESQ01000257">
    <property type="protein sequence ID" value="PUU74979.1"/>
    <property type="molecule type" value="Genomic_DNA"/>
</dbReference>
<reference evidence="8 9" key="1">
    <citation type="submission" date="2017-04" db="EMBL/GenBank/DDBJ databases">
        <title>Draft genome sequence of Tuber borchii Vittad., a whitish edible truffle.</title>
        <authorList>
            <consortium name="DOE Joint Genome Institute"/>
            <person name="Murat C."/>
            <person name="Kuo A."/>
            <person name="Barry K.W."/>
            <person name="Clum A."/>
            <person name="Dockter R.B."/>
            <person name="Fauchery L."/>
            <person name="Iotti M."/>
            <person name="Kohler A."/>
            <person name="Labutti K."/>
            <person name="Lindquist E.A."/>
            <person name="Lipzen A."/>
            <person name="Ohm R.A."/>
            <person name="Wang M."/>
            <person name="Grigoriev I.V."/>
            <person name="Zambonelli A."/>
            <person name="Martin F.M."/>
        </authorList>
    </citation>
    <scope>NUCLEOTIDE SEQUENCE [LARGE SCALE GENOMIC DNA]</scope>
    <source>
        <strain evidence="8 9">Tbo3840</strain>
    </source>
</reference>
<dbReference type="InterPro" id="IPR004871">
    <property type="entry name" value="RSE1/DDB1/CPSF1_C"/>
</dbReference>
<feature type="domain" description="RSE1/DDB1/CPSF1 first beta-propeller" evidence="6">
    <location>
        <begin position="12"/>
        <end position="350"/>
    </location>
</feature>
<dbReference type="Gene3D" id="2.130.10.10">
    <property type="entry name" value="YVTN repeat-like/Quinoprotein amine dehydrogenase"/>
    <property type="match status" value="3"/>
</dbReference>
<evidence type="ECO:0000256" key="3">
    <source>
        <dbReference type="ARBA" id="ARBA00014577"/>
    </source>
</evidence>
<evidence type="ECO:0000259" key="7">
    <source>
        <dbReference type="Pfam" id="PF23726"/>
    </source>
</evidence>
<dbReference type="OrthoDB" id="433457at2759"/>
<dbReference type="SUPFAM" id="SSF50998">
    <property type="entry name" value="Quinoprotein alcohol dehydrogenase-like"/>
    <property type="match status" value="1"/>
</dbReference>
<dbReference type="InterPro" id="IPR058543">
    <property type="entry name" value="Beta-prop_RSE1/DDB1/CPSF1_2nd"/>
</dbReference>
<dbReference type="InterPro" id="IPR050358">
    <property type="entry name" value="RSE1/DDB1/CFT1"/>
</dbReference>
<dbReference type="InterPro" id="IPR011047">
    <property type="entry name" value="Quinoprotein_ADH-like_sf"/>
</dbReference>
<organism evidence="8 9">
    <name type="scientific">Tuber borchii</name>
    <name type="common">White truffle</name>
    <dbReference type="NCBI Taxonomy" id="42251"/>
    <lineage>
        <taxon>Eukaryota</taxon>
        <taxon>Fungi</taxon>
        <taxon>Dikarya</taxon>
        <taxon>Ascomycota</taxon>
        <taxon>Pezizomycotina</taxon>
        <taxon>Pezizomycetes</taxon>
        <taxon>Pezizales</taxon>
        <taxon>Tuberaceae</taxon>
        <taxon>Tuber</taxon>
    </lineage>
</organism>
<dbReference type="InterPro" id="IPR015943">
    <property type="entry name" value="WD40/YVTN_repeat-like_dom_sf"/>
</dbReference>
<sequence length="1041" mass="114898">MSYVATLYEASSVRIAIKAEFLAAGETSLIVAKSSHLEVYKVAGPGIILQEKFPIYGRVIALSAFRPQKSETDHLLIVVGQINYQYFTISWDPVAKKPKNEHAAVDFSDNHAPLSDSFLCLSDPKNTMLGLHVYKGIFLTIPRTQPSIKGGRKSQANPDLGNIREHCFVRLKELEILDLKFLFGTVLPVLAVLHKPFNGDEMAVNTYELSIRSGEAKLSDWTIRDLKGGQEALFLIPVQLPFSGLLLIGVTKIQYFDTVGSKTFQPVDPPIVWTTWEMLSPERYILGDEEGGLHLLLLSVDTRTRKVRLRLNHIGNASIPETLVHLGEGLLFLGSHFGDSQLLLIRNEEPMVRVQQVFDNIGPMVDFKVMDLDYSRSEEGIRQYSPGHIRFLSASGGHKQGHLRNIRSGVGLDDLGVLGEMRGIRGLWSLRSIPASSCDDVLVVSFVEETRIFKFDDTGDIEELDDFMGFALNQRTIIAHNTVGGRFLQVTSTAVRLVDADSGTVIAESCPDDGFTITMASANQDLLIYAMGPTLVLLDLRQDLRERIRKTFENEISCLNMPASPSRICAVGFWTVSSVLILSVESFSILSQEALSREDSVATPRSLLLTRILENGPPTLLVALGDGSMFTFALNEITGALYEKKNIILGTQPIRFQPITGGNGKITVFATCDHPSVIYGSHGRIVYASVTADKSTYVTSFNSPNFPDAVVIASEDDLKLSVVDPLRTMHVQSLPVGDVVRRIAYSKGKNIIAAVTVQRVSDLKTGDDLHTSYIRLIDNTAFSVVDSYELDELELAESLASGRVCDGNGSLSEGFIVGTAYLNRREDESEKGRIIVFNVSETKRIKFTASYDTLGSVNGIQMLGERKFVAATGRTVELFVIEYSDFQRKTAAGKPASATGCTITKLASFNAHSSPLDVAVYNDVIAVCDFMHGPSILEYRPDKENESAEFVEVARAFKPSWLTALELLDENTVFCSDTDGNLVVWERQFSGVTADDNRRLRQISSMKIGEYVNRIRRISDQTLAGSKVQPKAYFSTVMCPQ</sequence>
<dbReference type="Proteomes" id="UP000244722">
    <property type="component" value="Unassembled WGS sequence"/>
</dbReference>